<organism evidence="2 3">
    <name type="scientific">Mucor lusitanicus CBS 277.49</name>
    <dbReference type="NCBI Taxonomy" id="747725"/>
    <lineage>
        <taxon>Eukaryota</taxon>
        <taxon>Fungi</taxon>
        <taxon>Fungi incertae sedis</taxon>
        <taxon>Mucoromycota</taxon>
        <taxon>Mucoromycotina</taxon>
        <taxon>Mucoromycetes</taxon>
        <taxon>Mucorales</taxon>
        <taxon>Mucorineae</taxon>
        <taxon>Mucoraceae</taxon>
        <taxon>Mucor</taxon>
    </lineage>
</organism>
<gene>
    <name evidence="2" type="ORF">MUCCIDRAFT_79093</name>
</gene>
<evidence type="ECO:0000313" key="3">
    <source>
        <dbReference type="Proteomes" id="UP000077051"/>
    </source>
</evidence>
<feature type="compositionally biased region" description="Polar residues" evidence="1">
    <location>
        <begin position="211"/>
        <end position="250"/>
    </location>
</feature>
<feature type="region of interest" description="Disordered" evidence="1">
    <location>
        <begin position="417"/>
        <end position="451"/>
    </location>
</feature>
<keyword evidence="3" id="KW-1185">Reference proteome</keyword>
<comment type="caution">
    <text evidence="2">The sequence shown here is derived from an EMBL/GenBank/DDBJ whole genome shotgun (WGS) entry which is preliminary data.</text>
</comment>
<evidence type="ECO:0000256" key="1">
    <source>
        <dbReference type="SAM" id="MobiDB-lite"/>
    </source>
</evidence>
<reference evidence="2 3" key="1">
    <citation type="submission" date="2015-06" db="EMBL/GenBank/DDBJ databases">
        <title>Expansion of signal transduction pathways in fungi by whole-genome duplication.</title>
        <authorList>
            <consortium name="DOE Joint Genome Institute"/>
            <person name="Corrochano L.M."/>
            <person name="Kuo A."/>
            <person name="Marcet-Houben M."/>
            <person name="Polaino S."/>
            <person name="Salamov A."/>
            <person name="Villalobos J.M."/>
            <person name="Alvarez M.I."/>
            <person name="Avalos J."/>
            <person name="Benito E.P."/>
            <person name="Benoit I."/>
            <person name="Burger G."/>
            <person name="Camino L.P."/>
            <person name="Canovas D."/>
            <person name="Cerda-Olmedo E."/>
            <person name="Cheng J.-F."/>
            <person name="Dominguez A."/>
            <person name="Elias M."/>
            <person name="Eslava A.P."/>
            <person name="Glaser F."/>
            <person name="Grimwood J."/>
            <person name="Gutierrez G."/>
            <person name="Heitman J."/>
            <person name="Henrissat B."/>
            <person name="Iturriaga E.A."/>
            <person name="Lang B.F."/>
            <person name="Lavin J.L."/>
            <person name="Lee S."/>
            <person name="Li W."/>
            <person name="Lindquist E."/>
            <person name="Lopez-Garcia S."/>
            <person name="Luque E.M."/>
            <person name="Marcos A.T."/>
            <person name="Martin J."/>
            <person name="Mccluskey K."/>
            <person name="Medina H.R."/>
            <person name="Miralles-Duran A."/>
            <person name="Miyazaki A."/>
            <person name="Munoz-Torres E."/>
            <person name="Oguiza J.A."/>
            <person name="Ohm R."/>
            <person name="Olmedo M."/>
            <person name="Orejas M."/>
            <person name="Ortiz-Castellanos L."/>
            <person name="Pisabarro A.G."/>
            <person name="Rodriguez-Romero J."/>
            <person name="Ruiz-Herrera J."/>
            <person name="Ruiz-Vazquez R."/>
            <person name="Sanz C."/>
            <person name="Schackwitz W."/>
            <person name="Schmutz J."/>
            <person name="Shahriari M."/>
            <person name="Shelest E."/>
            <person name="Silva-Franco F."/>
            <person name="Soanes D."/>
            <person name="Syed K."/>
            <person name="Tagua V.G."/>
            <person name="Talbot N.J."/>
            <person name="Thon M."/>
            <person name="De Vries R.P."/>
            <person name="Wiebenga A."/>
            <person name="Yadav J.S."/>
            <person name="Braun E.L."/>
            <person name="Baker S."/>
            <person name="Garre V."/>
            <person name="Horwitz B."/>
            <person name="Torres-Martinez S."/>
            <person name="Idnurm A."/>
            <person name="Herrera-Estrella A."/>
            <person name="Gabaldon T."/>
            <person name="Grigoriev I.V."/>
        </authorList>
    </citation>
    <scope>NUCLEOTIDE SEQUENCE [LARGE SCALE GENOMIC DNA]</scope>
    <source>
        <strain evidence="2 3">CBS 277.49</strain>
    </source>
</reference>
<dbReference type="AlphaFoldDB" id="A0A162TNB7"/>
<accession>A0A162TNB7</accession>
<feature type="region of interest" description="Disordered" evidence="1">
    <location>
        <begin position="116"/>
        <end position="163"/>
    </location>
</feature>
<dbReference type="Pfam" id="PF10452">
    <property type="entry name" value="TCO89"/>
    <property type="match status" value="1"/>
</dbReference>
<dbReference type="GO" id="GO:0031931">
    <property type="term" value="C:TORC1 complex"/>
    <property type="evidence" value="ECO:0007669"/>
    <property type="project" value="InterPro"/>
</dbReference>
<feature type="region of interest" description="Disordered" evidence="1">
    <location>
        <begin position="195"/>
        <end position="276"/>
    </location>
</feature>
<feature type="region of interest" description="Disordered" evidence="1">
    <location>
        <begin position="1"/>
        <end position="23"/>
    </location>
</feature>
<name>A0A162TNB7_MUCCL</name>
<evidence type="ECO:0000313" key="2">
    <source>
        <dbReference type="EMBL" id="OAD05832.1"/>
    </source>
</evidence>
<dbReference type="GO" id="GO:0031929">
    <property type="term" value="P:TOR signaling"/>
    <property type="evidence" value="ECO:0007669"/>
    <property type="project" value="InterPro"/>
</dbReference>
<proteinExistence type="predicted"/>
<feature type="region of interest" description="Disordered" evidence="1">
    <location>
        <begin position="65"/>
        <end position="100"/>
    </location>
</feature>
<feature type="compositionally biased region" description="Polar residues" evidence="1">
    <location>
        <begin position="418"/>
        <end position="451"/>
    </location>
</feature>
<sequence>MKESNKFVMGEDEAAKPTAEAISASPSTITATANVQHKRPVRHHVKRRSSGRVHVAKLAPMVRANSSNHTDTEADYYDDPNSAVEYSRPTMKRSQSQRSLHKMSFDRKGFGNLTAVRRKSTASTASDKMSVSEMVPTTTAPKAAAAAETTRAASSNPASVSSSNIAEPVEITINAVANNLVIPKKELLPTIASPLKSSTHHHHHSSNSSNPELTETQRQHSPTTANTTKKQLLRSQFVNSSYEEPTTTLTSHRKPTAVSSTTPFNHSRSNSASNNMTNLSRTQQKLLLQKQQALVEDENSPVHPRNMHKLNREFDMVGREYRCIKRYEDPMRVSLMRCVEKLDSLPPSSPPQKPVNPQVARLQLGANQHSMSTSIVPTISSAVTAAAAAATTNTNTNIPHLEQRQIAHRHHHLKSIALSRTTKNYKRQSTIPPSTALDGSSKQTSTNQGGNVFTGFPWNAAAIIDRIFSNSPQQH</sequence>
<feature type="compositionally biased region" description="Polar residues" evidence="1">
    <location>
        <begin position="257"/>
        <end position="276"/>
    </location>
</feature>
<dbReference type="Proteomes" id="UP000077051">
    <property type="component" value="Unassembled WGS sequence"/>
</dbReference>
<dbReference type="InterPro" id="IPR018857">
    <property type="entry name" value="TORC1_cplx_su_TCO89"/>
</dbReference>
<dbReference type="STRING" id="747725.A0A162TNB7"/>
<dbReference type="VEuPathDB" id="FungiDB:MUCCIDRAFT_79093"/>
<feature type="compositionally biased region" description="Low complexity" evidence="1">
    <location>
        <begin position="137"/>
        <end position="163"/>
    </location>
</feature>
<dbReference type="EMBL" id="AMYB01000002">
    <property type="protein sequence ID" value="OAD05832.1"/>
    <property type="molecule type" value="Genomic_DNA"/>
</dbReference>
<protein>
    <submittedName>
        <fullName evidence="2">Uncharacterized protein</fullName>
    </submittedName>
</protein>
<dbReference type="OrthoDB" id="5430106at2759"/>